<evidence type="ECO:0000256" key="3">
    <source>
        <dbReference type="ARBA" id="ARBA00022553"/>
    </source>
</evidence>
<dbReference type="SMART" id="SM00831">
    <property type="entry name" value="Cation_ATPase_N"/>
    <property type="match status" value="1"/>
</dbReference>
<dbReference type="SFLD" id="SFLDS00003">
    <property type="entry name" value="Haloacid_Dehalogenase"/>
    <property type="match status" value="1"/>
</dbReference>
<dbReference type="SFLD" id="SFLDG00002">
    <property type="entry name" value="C1.7:_P-type_atpase_like"/>
    <property type="match status" value="1"/>
</dbReference>
<dbReference type="SUPFAM" id="SSF81660">
    <property type="entry name" value="Metal cation-transporting ATPase, ATP-binding domain N"/>
    <property type="match status" value="1"/>
</dbReference>
<accession>A0A6C1B745</accession>
<dbReference type="Gene3D" id="3.40.50.1000">
    <property type="entry name" value="HAD superfamily/HAD-like"/>
    <property type="match status" value="2"/>
</dbReference>
<evidence type="ECO:0000256" key="1">
    <source>
        <dbReference type="ARBA" id="ARBA00004141"/>
    </source>
</evidence>
<feature type="transmembrane region" description="Helical" evidence="13">
    <location>
        <begin position="59"/>
        <end position="77"/>
    </location>
</feature>
<evidence type="ECO:0000256" key="7">
    <source>
        <dbReference type="ARBA" id="ARBA00022840"/>
    </source>
</evidence>
<sequence>MKRTDAYAAQGVTQTVEELQVSLAQGLAGDEAARRLDRIGPNEIATREETLLHRIGRRFWGPIPWMIELAAILSAAVGKWDDFGIILVMLFINVFLDFFQEHRALNALKALQAGLAKSARVRRDGAFKSLPVRELVPGDIVKLRLGEIVPADIQLAEGDFLMVDQSSLTGESLPVSRKHGEVIYANTIVKQGEMLGVVVNTGMNTDFSGVVALVAQAQLASRSHFQEMVMQIGRFLILVTVLLVMLIVLVALFRHQPMLEILRFALVLAVAAIPVALPAVLSVTMAVGAVNLARKRAIVSRLTAIEELAGVDVFCSDKTGTLTRNEMTVVTPVVLDGHDERELFEVAALASRLENQDPIELPIFHYLDTHFDGGELTRYTSADFKPFDPIGKHTAATVDCDAGRFTALKGAPQVLIAMAALDETAAQGLSETVDQLAARGYRTLAVGRRAGEGDGPVELVGLIPLQDPPRDDSRTVIDEMHENGVRVKMITGDNLAIAREIGRLLGLEEQAIRSAQLSGAAGSELMDLIEVLAGAIHHRLDGTAALAESRAFAKDVIDEVRKRFDTRLIEREFLHTHESAIVEMIESVDIFAEVVPEDKYRIVDTLQKGGHIVAMTGDGVNDAPALKKADCGFAVSNATDAARAAADIILTAPGLSVINDAVKQARITFERMKSYATFRIAETMRIILFMALSILVFDFYPITPLMIILLALLNDIPILTIAYDHTRVQGSPVRWNMKELLTLSSLLGLTGVVFSFLLFFLLEEWGVPRGEIQTWLFLKLIVAGHFTLYITRAPGWFWQRPYPAPILFAATFGTELLGTLFAAEGWFMAPIGWQGAALVWAYALTELVISDVVKTVAVRTLLQPTPPTGKRGAQPRPLQPQQEPSA</sequence>
<dbReference type="InterPro" id="IPR036412">
    <property type="entry name" value="HAD-like_sf"/>
</dbReference>
<dbReference type="FunFam" id="3.40.50.1000:FF:000211">
    <property type="entry name" value="Plasma membrane ATPase"/>
    <property type="match status" value="1"/>
</dbReference>
<evidence type="ECO:0000256" key="5">
    <source>
        <dbReference type="ARBA" id="ARBA00022723"/>
    </source>
</evidence>
<keyword evidence="4 13" id="KW-0812">Transmembrane</keyword>
<evidence type="ECO:0000313" key="16">
    <source>
        <dbReference type="Proteomes" id="UP000501991"/>
    </source>
</evidence>
<keyword evidence="7" id="KW-0067">ATP-binding</keyword>
<dbReference type="PRINTS" id="PR00120">
    <property type="entry name" value="HATPASE"/>
</dbReference>
<dbReference type="GO" id="GO:0005524">
    <property type="term" value="F:ATP binding"/>
    <property type="evidence" value="ECO:0007669"/>
    <property type="project" value="UniProtKB-KW"/>
</dbReference>
<dbReference type="InterPro" id="IPR023299">
    <property type="entry name" value="ATPase_P-typ_cyto_dom_N"/>
</dbReference>
<comment type="subcellular location">
    <subcellularLocation>
        <location evidence="1">Membrane</location>
        <topology evidence="1">Multi-pass membrane protein</topology>
    </subcellularLocation>
</comment>
<evidence type="ECO:0000313" key="15">
    <source>
        <dbReference type="EMBL" id="QID19586.1"/>
    </source>
</evidence>
<dbReference type="NCBIfam" id="TIGR01494">
    <property type="entry name" value="ATPase_P-type"/>
    <property type="match status" value="2"/>
</dbReference>
<dbReference type="InterPro" id="IPR023298">
    <property type="entry name" value="ATPase_P-typ_TM_dom_sf"/>
</dbReference>
<dbReference type="InterPro" id="IPR023214">
    <property type="entry name" value="HAD_sf"/>
</dbReference>
<dbReference type="AlphaFoldDB" id="A0A6C1B745"/>
<dbReference type="Pfam" id="PF00690">
    <property type="entry name" value="Cation_ATPase_N"/>
    <property type="match status" value="1"/>
</dbReference>
<keyword evidence="5" id="KW-0479">Metal-binding</keyword>
<dbReference type="SUPFAM" id="SSF56784">
    <property type="entry name" value="HAD-like"/>
    <property type="match status" value="1"/>
</dbReference>
<dbReference type="Pfam" id="PF00702">
    <property type="entry name" value="Hydrolase"/>
    <property type="match status" value="2"/>
</dbReference>
<dbReference type="Proteomes" id="UP000501991">
    <property type="component" value="Chromosome"/>
</dbReference>
<dbReference type="PROSITE" id="PS00154">
    <property type="entry name" value="ATPASE_E1_E2"/>
    <property type="match status" value="1"/>
</dbReference>
<dbReference type="PRINTS" id="PR00119">
    <property type="entry name" value="CATATPASE"/>
</dbReference>
<evidence type="ECO:0000256" key="8">
    <source>
        <dbReference type="ARBA" id="ARBA00022842"/>
    </source>
</evidence>
<dbReference type="Pfam" id="PF00122">
    <property type="entry name" value="E1-E2_ATPase"/>
    <property type="match status" value="1"/>
</dbReference>
<dbReference type="InterPro" id="IPR008250">
    <property type="entry name" value="ATPase_P-typ_transduc_dom_A_sf"/>
</dbReference>
<keyword evidence="6" id="KW-0547">Nucleotide-binding</keyword>
<feature type="region of interest" description="Disordered" evidence="12">
    <location>
        <begin position="864"/>
        <end position="886"/>
    </location>
</feature>
<feature type="transmembrane region" description="Helical" evidence="13">
    <location>
        <begin position="83"/>
        <end position="99"/>
    </location>
</feature>
<feature type="transmembrane region" description="Helical" evidence="13">
    <location>
        <begin position="743"/>
        <end position="762"/>
    </location>
</feature>
<keyword evidence="10 13" id="KW-1133">Transmembrane helix</keyword>
<dbReference type="RefSeq" id="WP_173768342.1">
    <property type="nucleotide sequence ID" value="NZ_CP048836.1"/>
</dbReference>
<evidence type="ECO:0000256" key="4">
    <source>
        <dbReference type="ARBA" id="ARBA00022692"/>
    </source>
</evidence>
<dbReference type="InterPro" id="IPR044492">
    <property type="entry name" value="P_typ_ATPase_HD_dom"/>
</dbReference>
<dbReference type="GO" id="GO:0046872">
    <property type="term" value="F:metal ion binding"/>
    <property type="evidence" value="ECO:0007669"/>
    <property type="project" value="UniProtKB-KW"/>
</dbReference>
<keyword evidence="16" id="KW-1185">Reference proteome</keyword>
<dbReference type="SFLD" id="SFLDF00027">
    <property type="entry name" value="p-type_atpase"/>
    <property type="match status" value="1"/>
</dbReference>
<dbReference type="InterPro" id="IPR018303">
    <property type="entry name" value="ATPase_P-typ_P_site"/>
</dbReference>
<dbReference type="InterPro" id="IPR004014">
    <property type="entry name" value="ATPase_P-typ_cation-transptr_N"/>
</dbReference>
<dbReference type="SUPFAM" id="SSF81665">
    <property type="entry name" value="Calcium ATPase, transmembrane domain M"/>
    <property type="match status" value="1"/>
</dbReference>
<feature type="transmembrane region" description="Helical" evidence="13">
    <location>
        <begin position="265"/>
        <end position="292"/>
    </location>
</feature>
<dbReference type="InterPro" id="IPR001757">
    <property type="entry name" value="P_typ_ATPase"/>
</dbReference>
<evidence type="ECO:0000256" key="2">
    <source>
        <dbReference type="ARBA" id="ARBA00008804"/>
    </source>
</evidence>
<dbReference type="Gene3D" id="3.40.1110.10">
    <property type="entry name" value="Calcium-transporting ATPase, cytoplasmic domain N"/>
    <property type="match status" value="1"/>
</dbReference>
<evidence type="ECO:0000256" key="13">
    <source>
        <dbReference type="SAM" id="Phobius"/>
    </source>
</evidence>
<dbReference type="GO" id="GO:0016020">
    <property type="term" value="C:membrane"/>
    <property type="evidence" value="ECO:0007669"/>
    <property type="project" value="UniProtKB-SubCell"/>
</dbReference>
<dbReference type="InterPro" id="IPR006534">
    <property type="entry name" value="P-type_ATPase_IIIA"/>
</dbReference>
<feature type="domain" description="Cation-transporting P-type ATPase N-terminal" evidence="14">
    <location>
        <begin position="6"/>
        <end position="79"/>
    </location>
</feature>
<evidence type="ECO:0000256" key="9">
    <source>
        <dbReference type="ARBA" id="ARBA00022967"/>
    </source>
</evidence>
<dbReference type="CDD" id="cd02076">
    <property type="entry name" value="P-type_ATPase_H"/>
    <property type="match status" value="1"/>
</dbReference>
<dbReference type="GO" id="GO:0008553">
    <property type="term" value="F:P-type proton-exporting transporter activity"/>
    <property type="evidence" value="ECO:0007669"/>
    <property type="project" value="InterPro"/>
</dbReference>
<name>A0A6C1B745_9RHOO</name>
<dbReference type="GO" id="GO:0016887">
    <property type="term" value="F:ATP hydrolysis activity"/>
    <property type="evidence" value="ECO:0007669"/>
    <property type="project" value="InterPro"/>
</dbReference>
<feature type="transmembrane region" description="Helical" evidence="13">
    <location>
        <begin position="232"/>
        <end position="253"/>
    </location>
</feature>
<evidence type="ECO:0000256" key="6">
    <source>
        <dbReference type="ARBA" id="ARBA00022741"/>
    </source>
</evidence>
<evidence type="ECO:0000256" key="12">
    <source>
        <dbReference type="SAM" id="MobiDB-lite"/>
    </source>
</evidence>
<evidence type="ECO:0000256" key="11">
    <source>
        <dbReference type="ARBA" id="ARBA00023136"/>
    </source>
</evidence>
<organism evidence="15 16">
    <name type="scientific">Nitrogeniibacter mangrovi</name>
    <dbReference type="NCBI Taxonomy" id="2016596"/>
    <lineage>
        <taxon>Bacteria</taxon>
        <taxon>Pseudomonadati</taxon>
        <taxon>Pseudomonadota</taxon>
        <taxon>Betaproteobacteria</taxon>
        <taxon>Rhodocyclales</taxon>
        <taxon>Zoogloeaceae</taxon>
        <taxon>Nitrogeniibacter</taxon>
    </lineage>
</organism>
<dbReference type="FunFam" id="2.70.150.10:FF:000042">
    <property type="entry name" value="Plasma membrane ATPase"/>
    <property type="match status" value="1"/>
</dbReference>
<dbReference type="InterPro" id="IPR059000">
    <property type="entry name" value="ATPase_P-type_domA"/>
</dbReference>
<evidence type="ECO:0000256" key="10">
    <source>
        <dbReference type="ARBA" id="ARBA00022989"/>
    </source>
</evidence>
<dbReference type="PANTHER" id="PTHR42861">
    <property type="entry name" value="CALCIUM-TRANSPORTING ATPASE"/>
    <property type="match status" value="1"/>
</dbReference>
<evidence type="ECO:0000259" key="14">
    <source>
        <dbReference type="SMART" id="SM00831"/>
    </source>
</evidence>
<gene>
    <name evidence="15" type="ORF">G3580_19370</name>
</gene>
<dbReference type="GO" id="GO:0120029">
    <property type="term" value="P:proton export across plasma membrane"/>
    <property type="evidence" value="ECO:0007669"/>
    <property type="project" value="InterPro"/>
</dbReference>
<keyword evidence="11 13" id="KW-0472">Membrane</keyword>
<dbReference type="KEGG" id="azq:G3580_19370"/>
<protein>
    <submittedName>
        <fullName evidence="15">HAD-IC family P-type ATPase</fullName>
    </submittedName>
</protein>
<proteinExistence type="inferred from homology"/>
<keyword evidence="8" id="KW-0460">Magnesium</keyword>
<dbReference type="EMBL" id="CP048836">
    <property type="protein sequence ID" value="QID19586.1"/>
    <property type="molecule type" value="Genomic_DNA"/>
</dbReference>
<reference evidence="15 16" key="1">
    <citation type="submission" date="2020-02" db="EMBL/GenBank/DDBJ databases">
        <title>Nitrogenibacter mangrovi gen. nov., sp. nov. isolated from mangrove sediment, a denitrifying betaproteobacterium.</title>
        <authorList>
            <person name="Liao H."/>
            <person name="Tian Y."/>
        </authorList>
    </citation>
    <scope>NUCLEOTIDE SEQUENCE [LARGE SCALE GENOMIC DNA]</scope>
    <source>
        <strain evidence="15 16">M9-3-2</strain>
    </source>
</reference>
<dbReference type="Gene3D" id="2.70.150.10">
    <property type="entry name" value="Calcium-transporting ATPase, cytoplasmic transduction domain A"/>
    <property type="match status" value="1"/>
</dbReference>
<dbReference type="SUPFAM" id="SSF81653">
    <property type="entry name" value="Calcium ATPase, transduction domain A"/>
    <property type="match status" value="1"/>
</dbReference>
<feature type="transmembrane region" description="Helical" evidence="13">
    <location>
        <begin position="774"/>
        <end position="790"/>
    </location>
</feature>
<dbReference type="Gene3D" id="1.20.1110.10">
    <property type="entry name" value="Calcium-transporting ATPase, transmembrane domain"/>
    <property type="match status" value="2"/>
</dbReference>
<keyword evidence="9" id="KW-1278">Translocase</keyword>
<comment type="similarity">
    <text evidence="2">Belongs to the cation transport ATPase (P-type) (TC 3.A.3) family. Type IIIA subfamily.</text>
</comment>
<keyword evidence="3" id="KW-0597">Phosphoprotein</keyword>
<feature type="transmembrane region" description="Helical" evidence="13">
    <location>
        <begin position="802"/>
        <end position="821"/>
    </location>
</feature>